<dbReference type="OrthoDB" id="10297694at2759"/>
<gene>
    <name evidence="1" type="ORF">K443DRAFT_87993</name>
</gene>
<evidence type="ECO:0000313" key="2">
    <source>
        <dbReference type="Proteomes" id="UP000054477"/>
    </source>
</evidence>
<reference evidence="2" key="2">
    <citation type="submission" date="2015-01" db="EMBL/GenBank/DDBJ databases">
        <title>Evolutionary Origins and Diversification of the Mycorrhizal Mutualists.</title>
        <authorList>
            <consortium name="DOE Joint Genome Institute"/>
            <consortium name="Mycorrhizal Genomics Consortium"/>
            <person name="Kohler A."/>
            <person name="Kuo A."/>
            <person name="Nagy L.G."/>
            <person name="Floudas D."/>
            <person name="Copeland A."/>
            <person name="Barry K.W."/>
            <person name="Cichocki N."/>
            <person name="Veneault-Fourrey C."/>
            <person name="LaButti K."/>
            <person name="Lindquist E.A."/>
            <person name="Lipzen A."/>
            <person name="Lundell T."/>
            <person name="Morin E."/>
            <person name="Murat C."/>
            <person name="Riley R."/>
            <person name="Ohm R."/>
            <person name="Sun H."/>
            <person name="Tunlid A."/>
            <person name="Henrissat B."/>
            <person name="Grigoriev I.V."/>
            <person name="Hibbett D.S."/>
            <person name="Martin F."/>
        </authorList>
    </citation>
    <scope>NUCLEOTIDE SEQUENCE [LARGE SCALE GENOMIC DNA]</scope>
    <source>
        <strain evidence="2">LaAM-08-1</strain>
    </source>
</reference>
<protein>
    <submittedName>
        <fullName evidence="1">Uncharacterized protein</fullName>
    </submittedName>
</protein>
<keyword evidence="2" id="KW-1185">Reference proteome</keyword>
<organism evidence="1 2">
    <name type="scientific">Laccaria amethystina LaAM-08-1</name>
    <dbReference type="NCBI Taxonomy" id="1095629"/>
    <lineage>
        <taxon>Eukaryota</taxon>
        <taxon>Fungi</taxon>
        <taxon>Dikarya</taxon>
        <taxon>Basidiomycota</taxon>
        <taxon>Agaricomycotina</taxon>
        <taxon>Agaricomycetes</taxon>
        <taxon>Agaricomycetidae</taxon>
        <taxon>Agaricales</taxon>
        <taxon>Agaricineae</taxon>
        <taxon>Hydnangiaceae</taxon>
        <taxon>Laccaria</taxon>
    </lineage>
</organism>
<evidence type="ECO:0000313" key="1">
    <source>
        <dbReference type="EMBL" id="KIK07149.1"/>
    </source>
</evidence>
<name>A0A0C9XZP2_9AGAR</name>
<dbReference type="AlphaFoldDB" id="A0A0C9XZP2"/>
<dbReference type="EMBL" id="KN838549">
    <property type="protein sequence ID" value="KIK07149.1"/>
    <property type="molecule type" value="Genomic_DNA"/>
</dbReference>
<dbReference type="HOGENOM" id="CLU_145555_0_0_1"/>
<sequence length="109" mass="12200">MPLSELVLPSFTLVLSDSGTLGDFQRAQTREIHISVSAPSNDEDFMRTIDLRTAPALFTIYKSTYYPDADAASLFKDVKEGLISDGYFWRRLKMALLKVKGFGGRIFTA</sequence>
<reference evidence="1 2" key="1">
    <citation type="submission" date="2014-04" db="EMBL/GenBank/DDBJ databases">
        <authorList>
            <consortium name="DOE Joint Genome Institute"/>
            <person name="Kuo A."/>
            <person name="Kohler A."/>
            <person name="Nagy L.G."/>
            <person name="Floudas D."/>
            <person name="Copeland A."/>
            <person name="Barry K.W."/>
            <person name="Cichocki N."/>
            <person name="Veneault-Fourrey C."/>
            <person name="LaButti K."/>
            <person name="Lindquist E.A."/>
            <person name="Lipzen A."/>
            <person name="Lundell T."/>
            <person name="Morin E."/>
            <person name="Murat C."/>
            <person name="Sun H."/>
            <person name="Tunlid A."/>
            <person name="Henrissat B."/>
            <person name="Grigoriev I.V."/>
            <person name="Hibbett D.S."/>
            <person name="Martin F."/>
            <person name="Nordberg H.P."/>
            <person name="Cantor M.N."/>
            <person name="Hua S.X."/>
        </authorList>
    </citation>
    <scope>NUCLEOTIDE SEQUENCE [LARGE SCALE GENOMIC DNA]</scope>
    <source>
        <strain evidence="1 2">LaAM-08-1</strain>
    </source>
</reference>
<accession>A0A0C9XZP2</accession>
<dbReference type="Proteomes" id="UP000054477">
    <property type="component" value="Unassembled WGS sequence"/>
</dbReference>
<proteinExistence type="predicted"/>